<dbReference type="Gene3D" id="1.10.1200.10">
    <property type="entry name" value="ACP-like"/>
    <property type="match status" value="1"/>
</dbReference>
<dbReference type="InterPro" id="IPR001242">
    <property type="entry name" value="Condensation_dom"/>
</dbReference>
<reference evidence="5" key="2">
    <citation type="submission" date="2020-09" db="EMBL/GenBank/DDBJ databases">
        <authorList>
            <person name="Sun Q."/>
            <person name="Zhou Y."/>
        </authorList>
    </citation>
    <scope>NUCLEOTIDE SEQUENCE</scope>
    <source>
        <strain evidence="5">CGMCC 4.7201</strain>
    </source>
</reference>
<evidence type="ECO:0000256" key="3">
    <source>
        <dbReference type="ARBA" id="ARBA00022553"/>
    </source>
</evidence>
<comment type="caution">
    <text evidence="5">The sequence shown here is derived from an EMBL/GenBank/DDBJ whole genome shotgun (WGS) entry which is preliminary data.</text>
</comment>
<dbReference type="FunFam" id="3.30.300.30:FF:000010">
    <property type="entry name" value="Enterobactin synthetase component F"/>
    <property type="match status" value="1"/>
</dbReference>
<evidence type="ECO:0000313" key="6">
    <source>
        <dbReference type="Proteomes" id="UP000641932"/>
    </source>
</evidence>
<dbReference type="GO" id="GO:0031177">
    <property type="term" value="F:phosphopantetheine binding"/>
    <property type="evidence" value="ECO:0007669"/>
    <property type="project" value="InterPro"/>
</dbReference>
<dbReference type="Pfam" id="PF00550">
    <property type="entry name" value="PP-binding"/>
    <property type="match status" value="1"/>
</dbReference>
<feature type="domain" description="Carrier" evidence="4">
    <location>
        <begin position="966"/>
        <end position="1041"/>
    </location>
</feature>
<name>A0A917ZW18_9ACTN</name>
<dbReference type="InterPro" id="IPR000873">
    <property type="entry name" value="AMP-dep_synth/lig_dom"/>
</dbReference>
<dbReference type="AlphaFoldDB" id="A0A917ZW18"/>
<dbReference type="InterPro" id="IPR020845">
    <property type="entry name" value="AMP-binding_CS"/>
</dbReference>
<dbReference type="Proteomes" id="UP000641932">
    <property type="component" value="Unassembled WGS sequence"/>
</dbReference>
<dbReference type="InterPro" id="IPR009081">
    <property type="entry name" value="PP-bd_ACP"/>
</dbReference>
<dbReference type="InterPro" id="IPR045851">
    <property type="entry name" value="AMP-bd_C_sf"/>
</dbReference>
<dbReference type="GO" id="GO:0003824">
    <property type="term" value="F:catalytic activity"/>
    <property type="evidence" value="ECO:0007669"/>
    <property type="project" value="InterPro"/>
</dbReference>
<dbReference type="SUPFAM" id="SSF56801">
    <property type="entry name" value="Acetyl-CoA synthetase-like"/>
    <property type="match status" value="1"/>
</dbReference>
<dbReference type="InterPro" id="IPR020806">
    <property type="entry name" value="PKS_PP-bd"/>
</dbReference>
<dbReference type="GO" id="GO:0008610">
    <property type="term" value="P:lipid biosynthetic process"/>
    <property type="evidence" value="ECO:0007669"/>
    <property type="project" value="UniProtKB-ARBA"/>
</dbReference>
<dbReference type="Gene3D" id="3.30.559.10">
    <property type="entry name" value="Chloramphenicol acetyltransferase-like domain"/>
    <property type="match status" value="1"/>
</dbReference>
<dbReference type="PROSITE" id="PS00455">
    <property type="entry name" value="AMP_BINDING"/>
    <property type="match status" value="1"/>
</dbReference>
<dbReference type="PANTHER" id="PTHR45527:SF1">
    <property type="entry name" value="FATTY ACID SYNTHASE"/>
    <property type="match status" value="1"/>
</dbReference>
<dbReference type="PANTHER" id="PTHR45527">
    <property type="entry name" value="NONRIBOSOMAL PEPTIDE SYNTHETASE"/>
    <property type="match status" value="1"/>
</dbReference>
<dbReference type="GO" id="GO:0017000">
    <property type="term" value="P:antibiotic biosynthetic process"/>
    <property type="evidence" value="ECO:0007669"/>
    <property type="project" value="UniProtKB-ARBA"/>
</dbReference>
<dbReference type="Gene3D" id="3.30.300.30">
    <property type="match status" value="1"/>
</dbReference>
<evidence type="ECO:0000256" key="1">
    <source>
        <dbReference type="ARBA" id="ARBA00001957"/>
    </source>
</evidence>
<dbReference type="FunFam" id="3.40.50.980:FF:000001">
    <property type="entry name" value="Non-ribosomal peptide synthetase"/>
    <property type="match status" value="1"/>
</dbReference>
<dbReference type="Pfam" id="PF13193">
    <property type="entry name" value="AMP-binding_C"/>
    <property type="match status" value="1"/>
</dbReference>
<proteinExistence type="predicted"/>
<dbReference type="Pfam" id="PF00501">
    <property type="entry name" value="AMP-binding"/>
    <property type="match status" value="1"/>
</dbReference>
<dbReference type="Gene3D" id="3.30.559.30">
    <property type="entry name" value="Nonribosomal peptide synthetase, condensation domain"/>
    <property type="match status" value="1"/>
</dbReference>
<dbReference type="InterPro" id="IPR010071">
    <property type="entry name" value="AA_adenyl_dom"/>
</dbReference>
<dbReference type="RefSeq" id="WP_189134475.1">
    <property type="nucleotide sequence ID" value="NZ_BMMS01000027.1"/>
</dbReference>
<comment type="cofactor">
    <cofactor evidence="1">
        <name>pantetheine 4'-phosphate</name>
        <dbReference type="ChEBI" id="CHEBI:47942"/>
    </cofactor>
</comment>
<dbReference type="GO" id="GO:0043041">
    <property type="term" value="P:amino acid activation for nonribosomal peptide biosynthetic process"/>
    <property type="evidence" value="ECO:0007669"/>
    <property type="project" value="TreeGrafter"/>
</dbReference>
<keyword evidence="2" id="KW-0596">Phosphopantetheine</keyword>
<dbReference type="Gene3D" id="3.40.50.980">
    <property type="match status" value="2"/>
</dbReference>
<keyword evidence="6" id="KW-1185">Reference proteome</keyword>
<dbReference type="PROSITE" id="PS50075">
    <property type="entry name" value="CARRIER"/>
    <property type="match status" value="1"/>
</dbReference>
<dbReference type="EMBL" id="BMMS01000027">
    <property type="protein sequence ID" value="GGO96054.1"/>
    <property type="molecule type" value="Genomic_DNA"/>
</dbReference>
<gene>
    <name evidence="5" type="ORF">GCM10012280_54700</name>
</gene>
<dbReference type="InterPro" id="IPR025110">
    <property type="entry name" value="AMP-bd_C"/>
</dbReference>
<dbReference type="SMART" id="SM00823">
    <property type="entry name" value="PKS_PP"/>
    <property type="match status" value="1"/>
</dbReference>
<evidence type="ECO:0000313" key="5">
    <source>
        <dbReference type="EMBL" id="GGO96054.1"/>
    </source>
</evidence>
<dbReference type="SUPFAM" id="SSF52777">
    <property type="entry name" value="CoA-dependent acyltransferases"/>
    <property type="match status" value="2"/>
</dbReference>
<dbReference type="CDD" id="cd19543">
    <property type="entry name" value="DCL_NRPS"/>
    <property type="match status" value="1"/>
</dbReference>
<evidence type="ECO:0000256" key="2">
    <source>
        <dbReference type="ARBA" id="ARBA00022450"/>
    </source>
</evidence>
<accession>A0A917ZW18</accession>
<dbReference type="NCBIfam" id="TIGR01733">
    <property type="entry name" value="AA-adenyl-dom"/>
    <property type="match status" value="1"/>
</dbReference>
<dbReference type="GO" id="GO:0005737">
    <property type="term" value="C:cytoplasm"/>
    <property type="evidence" value="ECO:0007669"/>
    <property type="project" value="TreeGrafter"/>
</dbReference>
<sequence>MNEKTDIEAIYPLSQLQHAMLLKSQLAPNSGVYIVQLSFDICGPLDLKAFRAAWNELTARHAVHRTLFARLDQSQPLQVVRRSVELPWTEEDWSALSAPEQDARFDAWFADDRTRDFDPAQAPLMRCFLARLADHRHRFCWTRHHAISDGWSMANVAAEVLQDYRDRTVGTPFTFGPVPQYREYIAWSRAQNVDRAEEFWRRSLAGVQGPTLLGVDRSPQTGYLAPGRIDRRRVLLSPESTRAVSAAARRERLTPGTFVQGAWAILLRRYGDERDVMLGVAASGRPPVIGGVEKMIGCFVNTLPVRIEVDDDAMAIDWLRQLQAAQVEREEYGYVSLAQIRRWTGVRGDVPLFESLLAFENFPIGEVLEAVGGPIRVEAIRMSEQTSFPLTLTVAPGDQLSIQLAFDESRFDEAAIEGMLDHYAVILQALTGAPGRIRDLPIAGPEELGRLLGDFNAARVEIPDLPAHRLFEAQAASTPGSVALVAGRTELTYAELNARADRLARRLRGAGVTPGALVGVCLERDAELPVALLAAWKAGAAYLPLDPAYPPSRLDQILGDAAPAAVLAQQSTHGALAGSSSNTLLIDRSDSEADDAEDAGPASAEVHEESVAIVIYTSGSTGRPKGVRFTHRNVTGFLTWSREFFSREDLGGTLASTSICFDPSVCEIFLPLTVGGTVILADNVLDLPTLPARDRVTLVSTVPSAVDTLLGLGDLPASVRVVNLAGEPLPRDLVDQLYAQPGVRDVYNLYGSTEHTVYSTVSLVPRDGAKPLIGRPTPNAQIYVLDANGVPVPCGIVGELYAGGEGVTQGYHERPSLTAERYLPDPFGGRPGARLYRTGDLARWLPDGRLEYLGRNDRQVKLRGFRIELGEVESELRKLTGIRDAVAVVREDEPGTKRLVAYVISADGHVVERADVTRALRERLPEHMVPAALVELSALPLMPNGKADLQALPAPDVVQGQRTHREPSTEVERTIAAVWAEILGIPNPGVDERFFDVGGDSMLLVRVFGRLRQRYPDRLVLTDLFKNPTISSLAESIAGTESQPAFTGVQDRLARRRAAQGGR</sequence>
<dbReference type="Pfam" id="PF00668">
    <property type="entry name" value="Condensation"/>
    <property type="match status" value="1"/>
</dbReference>
<dbReference type="FunFam" id="2.30.38.10:FF:000001">
    <property type="entry name" value="Non-ribosomal peptide synthetase PvdI"/>
    <property type="match status" value="1"/>
</dbReference>
<keyword evidence="3" id="KW-0597">Phosphoprotein</keyword>
<dbReference type="InterPro" id="IPR023213">
    <property type="entry name" value="CAT-like_dom_sf"/>
</dbReference>
<dbReference type="InterPro" id="IPR036736">
    <property type="entry name" value="ACP-like_sf"/>
</dbReference>
<reference evidence="5" key="1">
    <citation type="journal article" date="2014" name="Int. J. Syst. Evol. Microbiol.">
        <title>Complete genome sequence of Corynebacterium casei LMG S-19264T (=DSM 44701T), isolated from a smear-ripened cheese.</title>
        <authorList>
            <consortium name="US DOE Joint Genome Institute (JGI-PGF)"/>
            <person name="Walter F."/>
            <person name="Albersmeier A."/>
            <person name="Kalinowski J."/>
            <person name="Ruckert C."/>
        </authorList>
    </citation>
    <scope>NUCLEOTIDE SEQUENCE</scope>
    <source>
        <strain evidence="5">CGMCC 4.7201</strain>
    </source>
</reference>
<evidence type="ECO:0000259" key="4">
    <source>
        <dbReference type="PROSITE" id="PS50075"/>
    </source>
</evidence>
<dbReference type="Gene3D" id="2.30.38.10">
    <property type="entry name" value="Luciferase, Domain 3"/>
    <property type="match status" value="1"/>
</dbReference>
<protein>
    <recommendedName>
        <fullName evidence="4">Carrier domain-containing protein</fullName>
    </recommendedName>
</protein>
<dbReference type="GO" id="GO:0044550">
    <property type="term" value="P:secondary metabolite biosynthetic process"/>
    <property type="evidence" value="ECO:0007669"/>
    <property type="project" value="TreeGrafter"/>
</dbReference>
<organism evidence="5 6">
    <name type="scientific">Wenjunlia tyrosinilytica</name>
    <dbReference type="NCBI Taxonomy" id="1544741"/>
    <lineage>
        <taxon>Bacteria</taxon>
        <taxon>Bacillati</taxon>
        <taxon>Actinomycetota</taxon>
        <taxon>Actinomycetes</taxon>
        <taxon>Kitasatosporales</taxon>
        <taxon>Streptomycetaceae</taxon>
        <taxon>Wenjunlia</taxon>
    </lineage>
</organism>
<dbReference type="SUPFAM" id="SSF47336">
    <property type="entry name" value="ACP-like"/>
    <property type="match status" value="1"/>
</dbReference>